<evidence type="ECO:0000256" key="7">
    <source>
        <dbReference type="ARBA" id="ARBA00023027"/>
    </source>
</evidence>
<dbReference type="RefSeq" id="WP_171977347.1">
    <property type="nucleotide sequence ID" value="NZ_CAWOXK010000001.1"/>
</dbReference>
<dbReference type="PANTHER" id="PTHR43725">
    <property type="entry name" value="UDP-GLUCOSE 4-EPIMERASE"/>
    <property type="match status" value="1"/>
</dbReference>
<evidence type="ECO:0000256" key="3">
    <source>
        <dbReference type="ARBA" id="ARBA00004947"/>
    </source>
</evidence>
<comment type="catalytic activity">
    <reaction evidence="1 10">
        <text>UDP-alpha-D-glucose = UDP-alpha-D-galactose</text>
        <dbReference type="Rhea" id="RHEA:22168"/>
        <dbReference type="ChEBI" id="CHEBI:58885"/>
        <dbReference type="ChEBI" id="CHEBI:66914"/>
        <dbReference type="EC" id="5.1.3.2"/>
    </reaction>
</comment>
<dbReference type="Gene3D" id="3.40.50.720">
    <property type="entry name" value="NAD(P)-binding Rossmann-like Domain"/>
    <property type="match status" value="1"/>
</dbReference>
<evidence type="ECO:0000256" key="1">
    <source>
        <dbReference type="ARBA" id="ARBA00000083"/>
    </source>
</evidence>
<name>A0A856MIZ7_9CYAN</name>
<dbReference type="GO" id="GO:0033499">
    <property type="term" value="P:galactose catabolic process via UDP-galactose, Leloir pathway"/>
    <property type="evidence" value="ECO:0007669"/>
    <property type="project" value="TreeGrafter"/>
</dbReference>
<protein>
    <recommendedName>
        <fullName evidence="6 10">UDP-glucose 4-epimerase</fullName>
        <ecNumber evidence="5 10">5.1.3.2</ecNumber>
    </recommendedName>
</protein>
<keyword evidence="13" id="KW-1185">Reference proteome</keyword>
<dbReference type="KEGG" id="bsen:DP114_24620"/>
<evidence type="ECO:0000256" key="8">
    <source>
        <dbReference type="ARBA" id="ARBA00023235"/>
    </source>
</evidence>
<keyword evidence="9 10" id="KW-0119">Carbohydrate metabolism</keyword>
<dbReference type="InterPro" id="IPR001509">
    <property type="entry name" value="Epimerase_deHydtase"/>
</dbReference>
<evidence type="ECO:0000313" key="13">
    <source>
        <dbReference type="Proteomes" id="UP000503129"/>
    </source>
</evidence>
<dbReference type="NCBIfam" id="TIGR01179">
    <property type="entry name" value="galE"/>
    <property type="match status" value="1"/>
</dbReference>
<evidence type="ECO:0000256" key="9">
    <source>
        <dbReference type="ARBA" id="ARBA00023277"/>
    </source>
</evidence>
<dbReference type="AlphaFoldDB" id="A0A856MIZ7"/>
<dbReference type="Gene3D" id="3.90.25.10">
    <property type="entry name" value="UDP-galactose 4-epimerase, domain 1"/>
    <property type="match status" value="1"/>
</dbReference>
<evidence type="ECO:0000259" key="11">
    <source>
        <dbReference type="Pfam" id="PF01370"/>
    </source>
</evidence>
<dbReference type="EC" id="5.1.3.2" evidence="5 10"/>
<dbReference type="EMBL" id="CP030118">
    <property type="protein sequence ID" value="QDL10658.1"/>
    <property type="molecule type" value="Genomic_DNA"/>
</dbReference>
<dbReference type="InterPro" id="IPR005886">
    <property type="entry name" value="UDP_G4E"/>
</dbReference>
<dbReference type="GO" id="GO:0003978">
    <property type="term" value="F:UDP-glucose 4-epimerase activity"/>
    <property type="evidence" value="ECO:0007669"/>
    <property type="project" value="UniProtKB-UniRule"/>
</dbReference>
<comment type="cofactor">
    <cofactor evidence="2 10">
        <name>NAD(+)</name>
        <dbReference type="ChEBI" id="CHEBI:57540"/>
    </cofactor>
</comment>
<dbReference type="Pfam" id="PF01370">
    <property type="entry name" value="Epimerase"/>
    <property type="match status" value="1"/>
</dbReference>
<sequence>MSPGKPTILVTGGAGYIGSHTVLALKQAGFDVIILDNLVYGHRDLVEKVLQVELVVGDTGDRPLLDDLFNTRAIAAVMHFSAYAYVGESVTDPAKYYRNNVLGTLTLLEAMLAASVKKFVFSSTCATYGVPEVIPIPEDHPQNPINPYGATKLMVERILSDFDVAYDFKSVRFRYFNAAGAAPNGLLGEDHNPETHLIPLVLQTALGKRESISVFGTDYPTPDGTCIRDYIHVSDLADAHVLGLEYLLKGGDSEVFNLGNGSGFSVKEVIEAAKQVTQKDIKVVQCDRRPGDPPALIGTSEKARKILGWHPQYSSIEDIITHAWQWHQNRHK</sequence>
<comment type="subunit">
    <text evidence="10">Homodimer.</text>
</comment>
<gene>
    <name evidence="12" type="primary">galE</name>
    <name evidence="12" type="ORF">DP114_24620</name>
</gene>
<feature type="domain" description="NAD-dependent epimerase/dehydratase" evidence="11">
    <location>
        <begin position="8"/>
        <end position="259"/>
    </location>
</feature>
<keyword evidence="8 10" id="KW-0413">Isomerase</keyword>
<dbReference type="CDD" id="cd05247">
    <property type="entry name" value="UDP_G4E_1_SDR_e"/>
    <property type="match status" value="1"/>
</dbReference>
<reference evidence="12 13" key="1">
    <citation type="submission" date="2018-06" db="EMBL/GenBank/DDBJ databases">
        <title>Comparative genomics of Brasilonema spp. strains.</title>
        <authorList>
            <person name="Alvarenga D.O."/>
            <person name="Fiore M.F."/>
            <person name="Varani A.M."/>
        </authorList>
    </citation>
    <scope>NUCLEOTIDE SEQUENCE [LARGE SCALE GENOMIC DNA]</scope>
    <source>
        <strain evidence="12 13">CENA114</strain>
    </source>
</reference>
<comment type="similarity">
    <text evidence="4 10">Belongs to the NAD(P)-dependent epimerase/dehydratase family.</text>
</comment>
<dbReference type="PANTHER" id="PTHR43725:SF53">
    <property type="entry name" value="UDP-ARABINOSE 4-EPIMERASE 1"/>
    <property type="match status" value="1"/>
</dbReference>
<evidence type="ECO:0000313" key="12">
    <source>
        <dbReference type="EMBL" id="QDL10658.1"/>
    </source>
</evidence>
<dbReference type="Proteomes" id="UP000503129">
    <property type="component" value="Chromosome"/>
</dbReference>
<dbReference type="InterPro" id="IPR036291">
    <property type="entry name" value="NAD(P)-bd_dom_sf"/>
</dbReference>
<dbReference type="SUPFAM" id="SSF51735">
    <property type="entry name" value="NAD(P)-binding Rossmann-fold domains"/>
    <property type="match status" value="1"/>
</dbReference>
<evidence type="ECO:0000256" key="10">
    <source>
        <dbReference type="RuleBase" id="RU366046"/>
    </source>
</evidence>
<evidence type="ECO:0000256" key="4">
    <source>
        <dbReference type="ARBA" id="ARBA00007637"/>
    </source>
</evidence>
<proteinExistence type="inferred from homology"/>
<dbReference type="UniPathway" id="UPA00214"/>
<evidence type="ECO:0000256" key="5">
    <source>
        <dbReference type="ARBA" id="ARBA00013189"/>
    </source>
</evidence>
<comment type="pathway">
    <text evidence="3 10">Carbohydrate metabolism; galactose metabolism.</text>
</comment>
<organism evidence="12 13">
    <name type="scientific">Brasilonema sennae CENA114</name>
    <dbReference type="NCBI Taxonomy" id="415709"/>
    <lineage>
        <taxon>Bacteria</taxon>
        <taxon>Bacillati</taxon>
        <taxon>Cyanobacteriota</taxon>
        <taxon>Cyanophyceae</taxon>
        <taxon>Nostocales</taxon>
        <taxon>Scytonemataceae</taxon>
        <taxon>Brasilonema</taxon>
        <taxon>Bromeliae group (in: Brasilonema)</taxon>
    </lineage>
</organism>
<keyword evidence="7 10" id="KW-0520">NAD</keyword>
<evidence type="ECO:0000256" key="6">
    <source>
        <dbReference type="ARBA" id="ARBA00018569"/>
    </source>
</evidence>
<accession>A0A856MIZ7</accession>
<evidence type="ECO:0000256" key="2">
    <source>
        <dbReference type="ARBA" id="ARBA00001911"/>
    </source>
</evidence>